<dbReference type="InterPro" id="IPR010753">
    <property type="entry name" value="DUF1330"/>
</dbReference>
<evidence type="ECO:0000313" key="2">
    <source>
        <dbReference type="EMBL" id="MFL4468409.1"/>
    </source>
</evidence>
<dbReference type="SUPFAM" id="SSF54909">
    <property type="entry name" value="Dimeric alpha+beta barrel"/>
    <property type="match status" value="1"/>
</dbReference>
<name>A0ABW8UQQ1_9RHOB</name>
<feature type="domain" description="DUF1330" evidence="1">
    <location>
        <begin position="52"/>
        <end position="129"/>
    </location>
</feature>
<dbReference type="EMBL" id="JBHDIY010000002">
    <property type="protein sequence ID" value="MFL4468409.1"/>
    <property type="molecule type" value="Genomic_DNA"/>
</dbReference>
<protein>
    <submittedName>
        <fullName evidence="2">DUF1330 domain-containing protein</fullName>
    </submittedName>
</protein>
<keyword evidence="3" id="KW-1185">Reference proteome</keyword>
<reference evidence="2 3" key="1">
    <citation type="submission" date="2024-08" db="EMBL/GenBank/DDBJ databases">
        <title>Tateyamaria sp. nov., isolated from marine algae.</title>
        <authorList>
            <person name="Choi B.J."/>
            <person name="Kim J.M."/>
            <person name="Lee J.K."/>
            <person name="Choi D.G."/>
            <person name="Bayburt H."/>
            <person name="Baek J.H."/>
            <person name="Han D.M."/>
            <person name="Jeon C.O."/>
        </authorList>
    </citation>
    <scope>NUCLEOTIDE SEQUENCE [LARGE SCALE GENOMIC DNA]</scope>
    <source>
        <strain evidence="2 3">KMU-156</strain>
    </source>
</reference>
<evidence type="ECO:0000313" key="3">
    <source>
        <dbReference type="Proteomes" id="UP001627408"/>
    </source>
</evidence>
<organism evidence="2 3">
    <name type="scientific">Tateyamaria armeniaca</name>
    <dbReference type="NCBI Taxonomy" id="2518930"/>
    <lineage>
        <taxon>Bacteria</taxon>
        <taxon>Pseudomonadati</taxon>
        <taxon>Pseudomonadota</taxon>
        <taxon>Alphaproteobacteria</taxon>
        <taxon>Rhodobacterales</taxon>
        <taxon>Roseobacteraceae</taxon>
        <taxon>Tateyamaria</taxon>
    </lineage>
</organism>
<dbReference type="PANTHER" id="PTHR40257:SF1">
    <property type="entry name" value="DUF1330 DOMAIN-CONTAINING PROTEIN"/>
    <property type="match status" value="1"/>
</dbReference>
<sequence>MSDDSFVDPTRAQFDAFKALDRDQPIDMLNLVRFRDLANYPGDHELARDGLTGAEAYGLYGKHTAAILKKVGGSILWRAGFEATLIGPDGEAWDAMFIAHYPTAHAFLAMISDPVYQRAVVHRQAAVATSRLIRTRPAGGGDSFG</sequence>
<dbReference type="PANTHER" id="PTHR40257">
    <property type="match status" value="1"/>
</dbReference>
<comment type="caution">
    <text evidence="2">The sequence shown here is derived from an EMBL/GenBank/DDBJ whole genome shotgun (WGS) entry which is preliminary data.</text>
</comment>
<accession>A0ABW8UQQ1</accession>
<dbReference type="Gene3D" id="3.30.70.100">
    <property type="match status" value="1"/>
</dbReference>
<evidence type="ECO:0000259" key="1">
    <source>
        <dbReference type="Pfam" id="PF07045"/>
    </source>
</evidence>
<gene>
    <name evidence="2" type="ORF">ACERZ8_00445</name>
</gene>
<dbReference type="RefSeq" id="WP_407590163.1">
    <property type="nucleotide sequence ID" value="NZ_JBHDIY010000002.1"/>
</dbReference>
<dbReference type="InterPro" id="IPR011008">
    <property type="entry name" value="Dimeric_a/b-barrel"/>
</dbReference>
<dbReference type="Pfam" id="PF07045">
    <property type="entry name" value="DUF1330"/>
    <property type="match status" value="1"/>
</dbReference>
<proteinExistence type="predicted"/>
<dbReference type="Proteomes" id="UP001627408">
    <property type="component" value="Unassembled WGS sequence"/>
</dbReference>